<comment type="caution">
    <text evidence="3">The sequence shown here is derived from an EMBL/GenBank/DDBJ whole genome shotgun (WGS) entry which is preliminary data.</text>
</comment>
<dbReference type="SUPFAM" id="SSF50965">
    <property type="entry name" value="Galactose oxidase, central domain"/>
    <property type="match status" value="1"/>
</dbReference>
<dbReference type="Proteomes" id="UP000249061">
    <property type="component" value="Unassembled WGS sequence"/>
</dbReference>
<name>A0A2W5STI0_9BACT</name>
<dbReference type="PANTHER" id="PTHR46093">
    <property type="entry name" value="ACYL-COA-BINDING DOMAIN-CONTAINING PROTEIN 5"/>
    <property type="match status" value="1"/>
</dbReference>
<dbReference type="PANTHER" id="PTHR46093:SF18">
    <property type="entry name" value="FIBRONECTIN TYPE-III DOMAIN-CONTAINING PROTEIN"/>
    <property type="match status" value="1"/>
</dbReference>
<evidence type="ECO:0000313" key="3">
    <source>
        <dbReference type="EMBL" id="PZR06589.1"/>
    </source>
</evidence>
<keyword evidence="2" id="KW-0677">Repeat</keyword>
<gene>
    <name evidence="3" type="ORF">DI536_29980</name>
</gene>
<organism evidence="3 4">
    <name type="scientific">Archangium gephyra</name>
    <dbReference type="NCBI Taxonomy" id="48"/>
    <lineage>
        <taxon>Bacteria</taxon>
        <taxon>Pseudomonadati</taxon>
        <taxon>Myxococcota</taxon>
        <taxon>Myxococcia</taxon>
        <taxon>Myxococcales</taxon>
        <taxon>Cystobacterineae</taxon>
        <taxon>Archangiaceae</taxon>
        <taxon>Archangium</taxon>
    </lineage>
</organism>
<dbReference type="Pfam" id="PF24681">
    <property type="entry name" value="Kelch_KLHDC2_KLHL20_DRC7"/>
    <property type="match status" value="1"/>
</dbReference>
<evidence type="ECO:0000256" key="1">
    <source>
        <dbReference type="ARBA" id="ARBA00022441"/>
    </source>
</evidence>
<dbReference type="InterPro" id="IPR015915">
    <property type="entry name" value="Kelch-typ_b-propeller"/>
</dbReference>
<dbReference type="EMBL" id="QFQP01000037">
    <property type="protein sequence ID" value="PZR06589.1"/>
    <property type="molecule type" value="Genomic_DNA"/>
</dbReference>
<keyword evidence="1" id="KW-0880">Kelch repeat</keyword>
<dbReference type="InterPro" id="IPR011043">
    <property type="entry name" value="Gal_Oxase/kelch_b-propeller"/>
</dbReference>
<dbReference type="AlphaFoldDB" id="A0A2W5STI0"/>
<protein>
    <submittedName>
        <fullName evidence="3">Uncharacterized protein</fullName>
    </submittedName>
</protein>
<sequence length="492" mass="53273">MRRFGSAPGATTSSWFNSMASVYQRASSGAAELAMPRALRPQRSTGIRHTSCFCVRAFMRTLLRAVLFFVVALSACEAPKPQPLPMPRGPDCSVAVDPALLTGRQGARLRIPLTVGADVTAMRVEQLMSLSDSVENDELRVTLPYGVTTAKLIIAADCDGATTFGTFDFTVAPLLWSRAAEWTGSEGPTAREYFSMWLDANDANRVYLHGGFVYVPQQFTPSDELWSLDLSTRKWSPVAQAGAKPAAAGGRMALSADGRSSLYFGGIDVVAMETPNVLTRLSLETGVWTNEPATGGRGEYQTTFFFDAKRNRYLSICGANDTVGFHCEVRELHEGAWNTVATNGTAPAGRNGHAWVYDAETDRVIIFGGDIRGTTQGDTWALDLATSTWTRLFEEVAGIEARRNMAYALDVKNHRLIIWGGTRDGVNAVTGVQALDLTRGFEAWAQVGTAGDFVPLSRASGAAVYDASKQRLLMGFGNTAAGQYADLWQLEL</sequence>
<accession>A0A2W5STI0</accession>
<dbReference type="SUPFAM" id="SSF117281">
    <property type="entry name" value="Kelch motif"/>
    <property type="match status" value="1"/>
</dbReference>
<dbReference type="Gene3D" id="2.120.10.80">
    <property type="entry name" value="Kelch-type beta propeller"/>
    <property type="match status" value="2"/>
</dbReference>
<evidence type="ECO:0000313" key="4">
    <source>
        <dbReference type="Proteomes" id="UP000249061"/>
    </source>
</evidence>
<evidence type="ECO:0000256" key="2">
    <source>
        <dbReference type="ARBA" id="ARBA00022737"/>
    </source>
</evidence>
<proteinExistence type="predicted"/>
<reference evidence="3 4" key="1">
    <citation type="submission" date="2017-08" db="EMBL/GenBank/DDBJ databases">
        <title>Infants hospitalized years apart are colonized by the same room-sourced microbial strains.</title>
        <authorList>
            <person name="Brooks B."/>
            <person name="Olm M.R."/>
            <person name="Firek B.A."/>
            <person name="Baker R."/>
            <person name="Thomas B.C."/>
            <person name="Morowitz M.J."/>
            <person name="Banfield J.F."/>
        </authorList>
    </citation>
    <scope>NUCLEOTIDE SEQUENCE [LARGE SCALE GENOMIC DNA]</scope>
    <source>
        <strain evidence="3">S2_003_000_R2_14</strain>
    </source>
</reference>